<name>A0A6A5VBP6_9PLEO</name>
<gene>
    <name evidence="2" type="ORF">BU23DRAFT_532233</name>
</gene>
<evidence type="ECO:0000256" key="1">
    <source>
        <dbReference type="SAM" id="Phobius"/>
    </source>
</evidence>
<keyword evidence="3" id="KW-1185">Reference proteome</keyword>
<dbReference type="PANTHER" id="PTHR36978">
    <property type="entry name" value="P-LOOP CONTAINING NUCLEOTIDE TRIPHOSPHATE HYDROLASE"/>
    <property type="match status" value="1"/>
</dbReference>
<dbReference type="OrthoDB" id="408152at2759"/>
<evidence type="ECO:0000313" key="2">
    <source>
        <dbReference type="EMBL" id="KAF1974238.1"/>
    </source>
</evidence>
<evidence type="ECO:0008006" key="4">
    <source>
        <dbReference type="Google" id="ProtNLM"/>
    </source>
</evidence>
<keyword evidence="1" id="KW-0472">Membrane</keyword>
<keyword evidence="1" id="KW-0812">Transmembrane</keyword>
<dbReference type="AlphaFoldDB" id="A0A6A5VBP6"/>
<dbReference type="Proteomes" id="UP000800036">
    <property type="component" value="Unassembled WGS sequence"/>
</dbReference>
<dbReference type="PANTHER" id="PTHR36978:SF3">
    <property type="entry name" value="P-LOOP CONTAINING NUCLEOSIDE TRIPHOSPHATE HYDROLASE PROTEIN"/>
    <property type="match status" value="1"/>
</dbReference>
<dbReference type="Gene3D" id="3.40.50.300">
    <property type="entry name" value="P-loop containing nucleotide triphosphate hydrolases"/>
    <property type="match status" value="1"/>
</dbReference>
<feature type="transmembrane region" description="Helical" evidence="1">
    <location>
        <begin position="239"/>
        <end position="259"/>
    </location>
</feature>
<dbReference type="Pfam" id="PF17784">
    <property type="entry name" value="Sulfotransfer_4"/>
    <property type="match status" value="1"/>
</dbReference>
<dbReference type="EMBL" id="ML976676">
    <property type="protein sequence ID" value="KAF1974238.1"/>
    <property type="molecule type" value="Genomic_DNA"/>
</dbReference>
<dbReference type="SUPFAM" id="SSF52540">
    <property type="entry name" value="P-loop containing nucleoside triphosphate hydrolases"/>
    <property type="match status" value="1"/>
</dbReference>
<dbReference type="InterPro" id="IPR040632">
    <property type="entry name" value="Sulfotransfer_4"/>
</dbReference>
<organism evidence="2 3">
    <name type="scientific">Bimuria novae-zelandiae CBS 107.79</name>
    <dbReference type="NCBI Taxonomy" id="1447943"/>
    <lineage>
        <taxon>Eukaryota</taxon>
        <taxon>Fungi</taxon>
        <taxon>Dikarya</taxon>
        <taxon>Ascomycota</taxon>
        <taxon>Pezizomycotina</taxon>
        <taxon>Dothideomycetes</taxon>
        <taxon>Pleosporomycetidae</taxon>
        <taxon>Pleosporales</taxon>
        <taxon>Massarineae</taxon>
        <taxon>Didymosphaeriaceae</taxon>
        <taxon>Bimuria</taxon>
    </lineage>
</organism>
<sequence length="264" mass="29258">MGNQPSVPKPGTKFQVIGAGLSRTGTASFSEALRILLDGPVYHGGTQATLAPPVEIKSWIKLLSHWPPKDASEKKLVRSILAERFDGYAAATDAPVSGLVKEMLELYPDAKVICTVRDADAWVKSMATVANASTLWFLSVVLLPLPGMRHFPTYINVLRKQWVHLYGEREPMTKKSYYGQIELLKEIVSADRLLFFNVKEGWEPLCKALGKEIPDVPFPNINDGNAIDALAERMIKSGLVRWAMFLMTVVVVVVSAYLMRTSQV</sequence>
<protein>
    <recommendedName>
        <fullName evidence="4">NAD dependent epimerase/dehydratase</fullName>
    </recommendedName>
</protein>
<accession>A0A6A5VBP6</accession>
<proteinExistence type="predicted"/>
<evidence type="ECO:0000313" key="3">
    <source>
        <dbReference type="Proteomes" id="UP000800036"/>
    </source>
</evidence>
<dbReference type="InterPro" id="IPR027417">
    <property type="entry name" value="P-loop_NTPase"/>
</dbReference>
<reference evidence="2" key="1">
    <citation type="journal article" date="2020" name="Stud. Mycol.">
        <title>101 Dothideomycetes genomes: a test case for predicting lifestyles and emergence of pathogens.</title>
        <authorList>
            <person name="Haridas S."/>
            <person name="Albert R."/>
            <person name="Binder M."/>
            <person name="Bloem J."/>
            <person name="Labutti K."/>
            <person name="Salamov A."/>
            <person name="Andreopoulos B."/>
            <person name="Baker S."/>
            <person name="Barry K."/>
            <person name="Bills G."/>
            <person name="Bluhm B."/>
            <person name="Cannon C."/>
            <person name="Castanera R."/>
            <person name="Culley D."/>
            <person name="Daum C."/>
            <person name="Ezra D."/>
            <person name="Gonzalez J."/>
            <person name="Henrissat B."/>
            <person name="Kuo A."/>
            <person name="Liang C."/>
            <person name="Lipzen A."/>
            <person name="Lutzoni F."/>
            <person name="Magnuson J."/>
            <person name="Mondo S."/>
            <person name="Nolan M."/>
            <person name="Ohm R."/>
            <person name="Pangilinan J."/>
            <person name="Park H.-J."/>
            <person name="Ramirez L."/>
            <person name="Alfaro M."/>
            <person name="Sun H."/>
            <person name="Tritt A."/>
            <person name="Yoshinaga Y."/>
            <person name="Zwiers L.-H."/>
            <person name="Turgeon B."/>
            <person name="Goodwin S."/>
            <person name="Spatafora J."/>
            <person name="Crous P."/>
            <person name="Grigoriev I."/>
        </authorList>
    </citation>
    <scope>NUCLEOTIDE SEQUENCE</scope>
    <source>
        <strain evidence="2">CBS 107.79</strain>
    </source>
</reference>
<keyword evidence="1" id="KW-1133">Transmembrane helix</keyword>